<accession>A0ABQ7J3L3</accession>
<reference evidence="1 2" key="1">
    <citation type="journal article" date="2020" name="bioRxiv">
        <title>Metabolic contributions of an alphaproteobacterial endosymbiont in the apicomplexan Cardiosporidium cionae.</title>
        <authorList>
            <person name="Hunter E.S."/>
            <person name="Paight C.J."/>
            <person name="Lane C.E."/>
        </authorList>
    </citation>
    <scope>NUCLEOTIDE SEQUENCE [LARGE SCALE GENOMIC DNA]</scope>
    <source>
        <strain evidence="1">ESH_2018</strain>
    </source>
</reference>
<dbReference type="Proteomes" id="UP000823046">
    <property type="component" value="Unassembled WGS sequence"/>
</dbReference>
<dbReference type="EMBL" id="JADAQX010001985">
    <property type="protein sequence ID" value="KAF8817693.1"/>
    <property type="molecule type" value="Genomic_DNA"/>
</dbReference>
<proteinExistence type="predicted"/>
<sequence length="239" mass="26722">MEPEGIKTGQNNSYMSDISDVNRNDLSHWHQFTRDATLQNFNDTNQVKKILFASEFIRNATSSPLLMQVVTETTEAPTKPISMLSKQEMIKKSISRRGSGFRKASILNIPSRAIAFIGMQARGVISTIDDLFFGGTSGTKPENWDGGNQGSFFNYVYPDNSDYPWACLCDEVDYAKWVSKTQEYVRCRNQVDQSVQNVQANCDPENHSGAINTTTTLRTLLITFISLSIGVTFAMDGIM</sequence>
<name>A0ABQ7J3L3_9APIC</name>
<evidence type="ECO:0000313" key="2">
    <source>
        <dbReference type="Proteomes" id="UP000823046"/>
    </source>
</evidence>
<protein>
    <submittedName>
        <fullName evidence="1">Uncharacterized protein</fullName>
    </submittedName>
</protein>
<keyword evidence="2" id="KW-1185">Reference proteome</keyword>
<organism evidence="1 2">
    <name type="scientific">Cardiosporidium cionae</name>
    <dbReference type="NCBI Taxonomy" id="476202"/>
    <lineage>
        <taxon>Eukaryota</taxon>
        <taxon>Sar</taxon>
        <taxon>Alveolata</taxon>
        <taxon>Apicomplexa</taxon>
        <taxon>Aconoidasida</taxon>
        <taxon>Nephromycida</taxon>
        <taxon>Cardiosporidium</taxon>
    </lineage>
</organism>
<comment type="caution">
    <text evidence="1">The sequence shown here is derived from an EMBL/GenBank/DDBJ whole genome shotgun (WGS) entry which is preliminary data.</text>
</comment>
<gene>
    <name evidence="1" type="ORF">IE077_004193</name>
</gene>
<evidence type="ECO:0000313" key="1">
    <source>
        <dbReference type="EMBL" id="KAF8817693.1"/>
    </source>
</evidence>